<keyword evidence="2 7" id="KW-0812">Transmembrane</keyword>
<dbReference type="InterPro" id="IPR003439">
    <property type="entry name" value="ABC_transporter-like_ATP-bd"/>
</dbReference>
<feature type="domain" description="ABC transporter" evidence="8">
    <location>
        <begin position="345"/>
        <end position="584"/>
    </location>
</feature>
<evidence type="ECO:0000256" key="2">
    <source>
        <dbReference type="ARBA" id="ARBA00022692"/>
    </source>
</evidence>
<gene>
    <name evidence="9" type="ORF">ACFFSY_00465</name>
</gene>
<evidence type="ECO:0000256" key="3">
    <source>
        <dbReference type="ARBA" id="ARBA00022741"/>
    </source>
</evidence>
<dbReference type="InterPro" id="IPR017871">
    <property type="entry name" value="ABC_transporter-like_CS"/>
</dbReference>
<keyword evidence="3" id="KW-0547">Nucleotide-binding</keyword>
<evidence type="ECO:0000256" key="5">
    <source>
        <dbReference type="ARBA" id="ARBA00022989"/>
    </source>
</evidence>
<comment type="caution">
    <text evidence="9">The sequence shown here is derived from an EMBL/GenBank/DDBJ whole genome shotgun (WGS) entry which is preliminary data.</text>
</comment>
<evidence type="ECO:0000256" key="4">
    <source>
        <dbReference type="ARBA" id="ARBA00022840"/>
    </source>
</evidence>
<dbReference type="Proteomes" id="UP001589747">
    <property type="component" value="Unassembled WGS sequence"/>
</dbReference>
<dbReference type="PANTHER" id="PTHR43394:SF1">
    <property type="entry name" value="ATP-BINDING CASSETTE SUB-FAMILY B MEMBER 10, MITOCHONDRIAL"/>
    <property type="match status" value="1"/>
</dbReference>
<dbReference type="SUPFAM" id="SSF90123">
    <property type="entry name" value="ABC transporter transmembrane region"/>
    <property type="match status" value="1"/>
</dbReference>
<proteinExistence type="predicted"/>
<dbReference type="GO" id="GO:0005524">
    <property type="term" value="F:ATP binding"/>
    <property type="evidence" value="ECO:0007669"/>
    <property type="project" value="UniProtKB-KW"/>
</dbReference>
<sequence length="600" mass="67602">MKSFGRVMRMAADSFIAIYQLRPFTVSLMVFVTIVSACYSYASVYLSKVLLDSIVDMKQSAILWSLSLLTGFQLLKLILEAISSMQTVKLSIAFSGKSDEALIEHNAKLELLAKESPSFQGDFSYLKFADNKIYENYLKVLQLMAQLIVFASILQFLTGTYYVFSLLAVAVGILKGVVDLVTVKKRVSLNTEIESSLIRPMYYYNLLTGVDSQKELTLYGATSYFKQKWIAERDRIDAKKIALDKMDKRNFLYKELLTIVGSVFVIMLLVILIANQQLSVGHYIAVTMAVAMIVNVISVIIQDYSGLFENLKYVDKANDMRTSIANKSVSKPSGATVPFRLDQKITVSNLYFKYPNSQTATLKNITMTIHKGETIALLGENGSGKTTLVKLLLGLYKVEDHRAITFDEMPINQFDDHSLHASTSAVFQDFIKYQTNIRENVAIGDLASVQDDAKLEGLLRKVNFDKALPQGLETPLGFIDLASINLSGGQWQKLALSRVFMKEKPELVIFDEPTSALDPLAELKVIHEVLDYCRDTTTIVISHRVGIGRKADKICVMQQGEIVEFGTHEELLQRKQAYYEMWNTQKEWYEEERTPLALTS</sequence>
<dbReference type="PROSITE" id="PS50893">
    <property type="entry name" value="ABC_TRANSPORTER_2"/>
    <property type="match status" value="1"/>
</dbReference>
<evidence type="ECO:0000259" key="8">
    <source>
        <dbReference type="PROSITE" id="PS50893"/>
    </source>
</evidence>
<accession>A0ABV5KGR1</accession>
<keyword evidence="6 7" id="KW-0472">Membrane</keyword>
<evidence type="ECO:0000313" key="10">
    <source>
        <dbReference type="Proteomes" id="UP001589747"/>
    </source>
</evidence>
<keyword evidence="10" id="KW-1185">Reference proteome</keyword>
<dbReference type="Gene3D" id="1.20.1560.10">
    <property type="entry name" value="ABC transporter type 1, transmembrane domain"/>
    <property type="match status" value="1"/>
</dbReference>
<dbReference type="SUPFAM" id="SSF52540">
    <property type="entry name" value="P-loop containing nucleoside triphosphate hydrolases"/>
    <property type="match status" value="1"/>
</dbReference>
<keyword evidence="5 7" id="KW-1133">Transmembrane helix</keyword>
<feature type="transmembrane region" description="Helical" evidence="7">
    <location>
        <begin position="256"/>
        <end position="274"/>
    </location>
</feature>
<dbReference type="InterPro" id="IPR039421">
    <property type="entry name" value="Type_1_exporter"/>
</dbReference>
<dbReference type="SMART" id="SM00382">
    <property type="entry name" value="AAA"/>
    <property type="match status" value="1"/>
</dbReference>
<evidence type="ECO:0000256" key="1">
    <source>
        <dbReference type="ARBA" id="ARBA00004651"/>
    </source>
</evidence>
<evidence type="ECO:0000256" key="6">
    <source>
        <dbReference type="ARBA" id="ARBA00023136"/>
    </source>
</evidence>
<keyword evidence="4 9" id="KW-0067">ATP-binding</keyword>
<feature type="transmembrane region" description="Helical" evidence="7">
    <location>
        <begin position="280"/>
        <end position="301"/>
    </location>
</feature>
<dbReference type="RefSeq" id="WP_377488270.1">
    <property type="nucleotide sequence ID" value="NZ_JBHMDO010000002.1"/>
</dbReference>
<feature type="transmembrane region" description="Helical" evidence="7">
    <location>
        <begin position="21"/>
        <end position="42"/>
    </location>
</feature>
<dbReference type="PROSITE" id="PS00211">
    <property type="entry name" value="ABC_TRANSPORTER_1"/>
    <property type="match status" value="1"/>
</dbReference>
<reference evidence="9 10" key="1">
    <citation type="submission" date="2024-09" db="EMBL/GenBank/DDBJ databases">
        <authorList>
            <person name="Sun Q."/>
            <person name="Mori K."/>
        </authorList>
    </citation>
    <scope>NUCLEOTIDE SEQUENCE [LARGE SCALE GENOMIC DNA]</scope>
    <source>
        <strain evidence="9 10">TISTR 2452</strain>
    </source>
</reference>
<dbReference type="EMBL" id="JBHMDO010000002">
    <property type="protein sequence ID" value="MFB9324413.1"/>
    <property type="molecule type" value="Genomic_DNA"/>
</dbReference>
<dbReference type="InterPro" id="IPR036640">
    <property type="entry name" value="ABC1_TM_sf"/>
</dbReference>
<evidence type="ECO:0000256" key="7">
    <source>
        <dbReference type="SAM" id="Phobius"/>
    </source>
</evidence>
<evidence type="ECO:0000313" key="9">
    <source>
        <dbReference type="EMBL" id="MFB9324413.1"/>
    </source>
</evidence>
<protein>
    <submittedName>
        <fullName evidence="9">ABC transporter ATP-binding protein</fullName>
    </submittedName>
</protein>
<dbReference type="InterPro" id="IPR027417">
    <property type="entry name" value="P-loop_NTPase"/>
</dbReference>
<dbReference type="Gene3D" id="3.40.50.300">
    <property type="entry name" value="P-loop containing nucleotide triphosphate hydrolases"/>
    <property type="match status" value="1"/>
</dbReference>
<feature type="transmembrane region" description="Helical" evidence="7">
    <location>
        <begin position="62"/>
        <end position="79"/>
    </location>
</feature>
<comment type="subcellular location">
    <subcellularLocation>
        <location evidence="1">Cell membrane</location>
        <topology evidence="1">Multi-pass membrane protein</topology>
    </subcellularLocation>
</comment>
<dbReference type="Pfam" id="PF00005">
    <property type="entry name" value="ABC_tran"/>
    <property type="match status" value="1"/>
</dbReference>
<dbReference type="PANTHER" id="PTHR43394">
    <property type="entry name" value="ATP-DEPENDENT PERMEASE MDL1, MITOCHONDRIAL"/>
    <property type="match status" value="1"/>
</dbReference>
<organism evidence="9 10">
    <name type="scientific">Paenibacillus aurantiacus</name>
    <dbReference type="NCBI Taxonomy" id="1936118"/>
    <lineage>
        <taxon>Bacteria</taxon>
        <taxon>Bacillati</taxon>
        <taxon>Bacillota</taxon>
        <taxon>Bacilli</taxon>
        <taxon>Bacillales</taxon>
        <taxon>Paenibacillaceae</taxon>
        <taxon>Paenibacillus</taxon>
    </lineage>
</organism>
<dbReference type="InterPro" id="IPR003593">
    <property type="entry name" value="AAA+_ATPase"/>
</dbReference>
<name>A0ABV5KGR1_9BACL</name>